<name>A0A174HI26_9FIRM</name>
<evidence type="ECO:0000313" key="1">
    <source>
        <dbReference type="EMBL" id="CUO72565.1"/>
    </source>
</evidence>
<organism evidence="1 2">
    <name type="scientific">Fusicatenibacter saccharivorans</name>
    <dbReference type="NCBI Taxonomy" id="1150298"/>
    <lineage>
        <taxon>Bacteria</taxon>
        <taxon>Bacillati</taxon>
        <taxon>Bacillota</taxon>
        <taxon>Clostridia</taxon>
        <taxon>Lachnospirales</taxon>
        <taxon>Lachnospiraceae</taxon>
        <taxon>Fusicatenibacter</taxon>
    </lineage>
</organism>
<proteinExistence type="predicted"/>
<evidence type="ECO:0000313" key="2">
    <source>
        <dbReference type="Proteomes" id="UP000095709"/>
    </source>
</evidence>
<dbReference type="EMBL" id="CZAL01000001">
    <property type="protein sequence ID" value="CUO72565.1"/>
    <property type="molecule type" value="Genomic_DNA"/>
</dbReference>
<protein>
    <submittedName>
        <fullName evidence="1">Uncharacterized protein</fullName>
    </submittedName>
</protein>
<gene>
    <name evidence="1" type="ORF">ERS852498_00343</name>
</gene>
<dbReference type="Proteomes" id="UP000095709">
    <property type="component" value="Unassembled WGS sequence"/>
</dbReference>
<sequence>MFSGTHYGIKVDMGWLKDDVDGLKQVVDFLNKDNIKFVLLPVANQRFKIDVDRVGGGFRRRPLTPPDMRFRIRRFS</sequence>
<dbReference type="RefSeq" id="WP_055265141.1">
    <property type="nucleotide sequence ID" value="NZ_CZAL01000001.1"/>
</dbReference>
<accession>A0A174HI26</accession>
<reference evidence="1 2" key="1">
    <citation type="submission" date="2015-09" db="EMBL/GenBank/DDBJ databases">
        <authorList>
            <consortium name="Pathogen Informatics"/>
        </authorList>
    </citation>
    <scope>NUCLEOTIDE SEQUENCE [LARGE SCALE GENOMIC DNA]</scope>
    <source>
        <strain evidence="1 2">2789STDY5834885</strain>
    </source>
</reference>
<dbReference type="AlphaFoldDB" id="A0A174HI26"/>